<keyword evidence="2" id="KW-1185">Reference proteome</keyword>
<gene>
    <name evidence="1" type="ORF">ACN42_g2659</name>
</gene>
<proteinExistence type="predicted"/>
<protein>
    <submittedName>
        <fullName evidence="1">Uncharacterized protein</fullName>
    </submittedName>
</protein>
<evidence type="ECO:0000313" key="1">
    <source>
        <dbReference type="EMBL" id="KUM64440.1"/>
    </source>
</evidence>
<comment type="caution">
    <text evidence="1">The sequence shown here is derived from an EMBL/GenBank/DDBJ whole genome shotgun (WGS) entry which is preliminary data.</text>
</comment>
<sequence length="69" mass="7538">MNPEHSLKNLILTALWTRQAANATLLPGVAGVTLWDRPNIRASVSLSIFAISPIDQRLTPCKVIMIALD</sequence>
<dbReference type="Proteomes" id="UP000055045">
    <property type="component" value="Unassembled WGS sequence"/>
</dbReference>
<accession>A0A101MPQ3</accession>
<name>A0A101MPQ3_PENFR</name>
<organism evidence="1 2">
    <name type="scientific">Penicillium freii</name>
    <dbReference type="NCBI Taxonomy" id="48697"/>
    <lineage>
        <taxon>Eukaryota</taxon>
        <taxon>Fungi</taxon>
        <taxon>Dikarya</taxon>
        <taxon>Ascomycota</taxon>
        <taxon>Pezizomycotina</taxon>
        <taxon>Eurotiomycetes</taxon>
        <taxon>Eurotiomycetidae</taxon>
        <taxon>Eurotiales</taxon>
        <taxon>Aspergillaceae</taxon>
        <taxon>Penicillium</taxon>
    </lineage>
</organism>
<dbReference type="AlphaFoldDB" id="A0A101MPQ3"/>
<reference evidence="1 2" key="1">
    <citation type="submission" date="2015-10" db="EMBL/GenBank/DDBJ databases">
        <title>Genome sequencing of Penicillium freii.</title>
        <authorList>
            <person name="Nguyen H.D."/>
            <person name="Visagie C.M."/>
            <person name="Seifert K.A."/>
        </authorList>
    </citation>
    <scope>NUCLEOTIDE SEQUENCE [LARGE SCALE GENOMIC DNA]</scope>
    <source>
        <strain evidence="1 2">DAOM 242723</strain>
    </source>
</reference>
<evidence type="ECO:0000313" key="2">
    <source>
        <dbReference type="Proteomes" id="UP000055045"/>
    </source>
</evidence>
<dbReference type="EMBL" id="LLXE01000048">
    <property type="protein sequence ID" value="KUM64440.1"/>
    <property type="molecule type" value="Genomic_DNA"/>
</dbReference>